<reference evidence="2" key="1">
    <citation type="submission" date="2022-07" db="EMBL/GenBank/DDBJ databases">
        <title>Genome Sequence of Agrocybe chaxingu.</title>
        <authorList>
            <person name="Buettner E."/>
        </authorList>
    </citation>
    <scope>NUCLEOTIDE SEQUENCE</scope>
    <source>
        <strain evidence="2">MP-N11</strain>
    </source>
</reference>
<gene>
    <name evidence="2" type="ORF">NLJ89_g9130</name>
</gene>
<organism evidence="2 3">
    <name type="scientific">Agrocybe chaxingu</name>
    <dbReference type="NCBI Taxonomy" id="84603"/>
    <lineage>
        <taxon>Eukaryota</taxon>
        <taxon>Fungi</taxon>
        <taxon>Dikarya</taxon>
        <taxon>Basidiomycota</taxon>
        <taxon>Agaricomycotina</taxon>
        <taxon>Agaricomycetes</taxon>
        <taxon>Agaricomycetidae</taxon>
        <taxon>Agaricales</taxon>
        <taxon>Agaricineae</taxon>
        <taxon>Strophariaceae</taxon>
        <taxon>Agrocybe</taxon>
    </lineage>
</organism>
<dbReference type="Proteomes" id="UP001148786">
    <property type="component" value="Unassembled WGS sequence"/>
</dbReference>
<protein>
    <submittedName>
        <fullName evidence="2">Uncharacterized protein</fullName>
    </submittedName>
</protein>
<sequence length="109" mass="12062">MNESFHPMQCKVDLKGSGTMEERGDALEEGGYGDDLSESAEFEELEDAPKLLVKIYEDNGWELPPDLAAAFIPTDEKIEAAKNAWFEANPQIRQQSEATTGVVSGIHFE</sequence>
<proteinExistence type="predicted"/>
<dbReference type="AlphaFoldDB" id="A0A9W8MQ58"/>
<name>A0A9W8MQ58_9AGAR</name>
<comment type="caution">
    <text evidence="2">The sequence shown here is derived from an EMBL/GenBank/DDBJ whole genome shotgun (WGS) entry which is preliminary data.</text>
</comment>
<keyword evidence="3" id="KW-1185">Reference proteome</keyword>
<feature type="region of interest" description="Disordered" evidence="1">
    <location>
        <begin position="1"/>
        <end position="34"/>
    </location>
</feature>
<accession>A0A9W8MQ58</accession>
<evidence type="ECO:0000256" key="1">
    <source>
        <dbReference type="SAM" id="MobiDB-lite"/>
    </source>
</evidence>
<evidence type="ECO:0000313" key="3">
    <source>
        <dbReference type="Proteomes" id="UP001148786"/>
    </source>
</evidence>
<evidence type="ECO:0000313" key="2">
    <source>
        <dbReference type="EMBL" id="KAJ3501902.1"/>
    </source>
</evidence>
<dbReference type="EMBL" id="JANKHO010001359">
    <property type="protein sequence ID" value="KAJ3501902.1"/>
    <property type="molecule type" value="Genomic_DNA"/>
</dbReference>